<proteinExistence type="predicted"/>
<comment type="caution">
    <text evidence="2">The sequence shown here is derived from an EMBL/GenBank/DDBJ whole genome shotgun (WGS) entry which is preliminary data.</text>
</comment>
<name>A0ABT6KQR3_9MICO</name>
<dbReference type="PROSITE" id="PS51257">
    <property type="entry name" value="PROKAR_LIPOPROTEIN"/>
    <property type="match status" value="1"/>
</dbReference>
<evidence type="ECO:0000256" key="1">
    <source>
        <dbReference type="SAM" id="SignalP"/>
    </source>
</evidence>
<dbReference type="Proteomes" id="UP001160142">
    <property type="component" value="Unassembled WGS sequence"/>
</dbReference>
<organism evidence="2 3">
    <name type="scientific">Antiquaquibacter oligotrophicus</name>
    <dbReference type="NCBI Taxonomy" id="2880260"/>
    <lineage>
        <taxon>Bacteria</taxon>
        <taxon>Bacillati</taxon>
        <taxon>Actinomycetota</taxon>
        <taxon>Actinomycetes</taxon>
        <taxon>Micrococcales</taxon>
        <taxon>Microbacteriaceae</taxon>
        <taxon>Antiquaquibacter</taxon>
    </lineage>
</organism>
<accession>A0ABT6KQR3</accession>
<evidence type="ECO:0000313" key="3">
    <source>
        <dbReference type="Proteomes" id="UP001160142"/>
    </source>
</evidence>
<gene>
    <name evidence="2" type="ORF">M2152_002292</name>
</gene>
<evidence type="ECO:0000313" key="2">
    <source>
        <dbReference type="EMBL" id="MDH6182110.1"/>
    </source>
</evidence>
<keyword evidence="3" id="KW-1185">Reference proteome</keyword>
<feature type="chain" id="PRO_5045172137" description="Lipoprotein" evidence="1">
    <location>
        <begin position="26"/>
        <end position="128"/>
    </location>
</feature>
<feature type="signal peptide" evidence="1">
    <location>
        <begin position="1"/>
        <end position="25"/>
    </location>
</feature>
<reference evidence="2 3" key="1">
    <citation type="submission" date="2023-04" db="EMBL/GenBank/DDBJ databases">
        <title>Genome Encyclopedia of Bacteria and Archaea VI: Functional Genomics of Type Strains.</title>
        <authorList>
            <person name="Whitman W."/>
        </authorList>
    </citation>
    <scope>NUCLEOTIDE SEQUENCE [LARGE SCALE GENOMIC DNA]</scope>
    <source>
        <strain evidence="2 3">SG_E_30_P1</strain>
    </source>
</reference>
<evidence type="ECO:0008006" key="4">
    <source>
        <dbReference type="Google" id="ProtNLM"/>
    </source>
</evidence>
<keyword evidence="1" id="KW-0732">Signal</keyword>
<dbReference type="EMBL" id="JARXVQ010000001">
    <property type="protein sequence ID" value="MDH6182110.1"/>
    <property type="molecule type" value="Genomic_DNA"/>
</dbReference>
<sequence length="128" mass="13237">MVKKLAVALAAAVVLAGCAPTADDAAPRDVTPVVITAGVDSDEYLRASAYVEGIVEDGGRCRFTFWADNGAATRLTSEASVIDGRTECGDVEEHIQPLLAGRYELTVSYASAAAAGDSAPFPLEIPAH</sequence>
<protein>
    <recommendedName>
        <fullName evidence="4">Lipoprotein</fullName>
    </recommendedName>
</protein>
<dbReference type="RefSeq" id="WP_322134398.1">
    <property type="nucleotide sequence ID" value="NZ_CP085036.1"/>
</dbReference>